<proteinExistence type="predicted"/>
<dbReference type="GO" id="GO:0110001">
    <property type="term" value="C:toxin-antitoxin complex"/>
    <property type="evidence" value="ECO:0007669"/>
    <property type="project" value="InterPro"/>
</dbReference>
<sequence>MRLVGIAILDEAAKKHPSAKKQLGAWACIVKNTKWSTPQDLKSQFSKADILGDKQVIFNIKGNDFRLLVKVDYENEIVAVTKFGTHKEYDRWKL</sequence>
<evidence type="ECO:0000313" key="1">
    <source>
        <dbReference type="EMBL" id="OGM26557.1"/>
    </source>
</evidence>
<comment type="caution">
    <text evidence="1">The sequence shown here is derived from an EMBL/GenBank/DDBJ whole genome shotgun (WGS) entry which is preliminary data.</text>
</comment>
<dbReference type="GO" id="GO:0003723">
    <property type="term" value="F:RNA binding"/>
    <property type="evidence" value="ECO:0007669"/>
    <property type="project" value="InterPro"/>
</dbReference>
<dbReference type="Pfam" id="PF09907">
    <property type="entry name" value="HigB_toxin"/>
    <property type="match status" value="1"/>
</dbReference>
<evidence type="ECO:0000313" key="2">
    <source>
        <dbReference type="Proteomes" id="UP000178851"/>
    </source>
</evidence>
<dbReference type="EMBL" id="MGGI01000012">
    <property type="protein sequence ID" value="OGM26557.1"/>
    <property type="molecule type" value="Genomic_DNA"/>
</dbReference>
<dbReference type="InterPro" id="IPR018669">
    <property type="entry name" value="Toxin_HigB"/>
</dbReference>
<name>A0A1F7YGV8_9BACT</name>
<dbReference type="Proteomes" id="UP000178851">
    <property type="component" value="Unassembled WGS sequence"/>
</dbReference>
<dbReference type="GO" id="GO:0004519">
    <property type="term" value="F:endonuclease activity"/>
    <property type="evidence" value="ECO:0007669"/>
    <property type="project" value="InterPro"/>
</dbReference>
<protein>
    <recommendedName>
        <fullName evidence="3">Addiction module toxin RelE</fullName>
    </recommendedName>
</protein>
<reference evidence="1 2" key="1">
    <citation type="journal article" date="2016" name="Nat. Commun.">
        <title>Thousands of microbial genomes shed light on interconnected biogeochemical processes in an aquifer system.</title>
        <authorList>
            <person name="Anantharaman K."/>
            <person name="Brown C.T."/>
            <person name="Hug L.A."/>
            <person name="Sharon I."/>
            <person name="Castelle C.J."/>
            <person name="Probst A.J."/>
            <person name="Thomas B.C."/>
            <person name="Singh A."/>
            <person name="Wilkins M.J."/>
            <person name="Karaoz U."/>
            <person name="Brodie E.L."/>
            <person name="Williams K.H."/>
            <person name="Hubbard S.S."/>
            <person name="Banfield J.F."/>
        </authorList>
    </citation>
    <scope>NUCLEOTIDE SEQUENCE [LARGE SCALE GENOMIC DNA]</scope>
</reference>
<evidence type="ECO:0008006" key="3">
    <source>
        <dbReference type="Google" id="ProtNLM"/>
    </source>
</evidence>
<organism evidence="1 2">
    <name type="scientific">Candidatus Woesebacteria bacterium RIFCSPHIGHO2_01_FULL_39_28</name>
    <dbReference type="NCBI Taxonomy" id="1802496"/>
    <lineage>
        <taxon>Bacteria</taxon>
        <taxon>Candidatus Woeseibacteriota</taxon>
    </lineage>
</organism>
<dbReference type="AlphaFoldDB" id="A0A1F7YGV8"/>
<accession>A0A1F7YGV8</accession>
<gene>
    <name evidence="1" type="ORF">A2627_00850</name>
</gene>